<evidence type="ECO:0000256" key="1">
    <source>
        <dbReference type="SAM" id="MobiDB-lite"/>
    </source>
</evidence>
<sequence>MAAIFQRVANQHGGNGKQAEGGQSVHTTYLQ</sequence>
<dbReference type="AlphaFoldDB" id="A0A1H4YVL8"/>
<evidence type="ECO:0000313" key="2">
    <source>
        <dbReference type="EMBL" id="SED21398.1"/>
    </source>
</evidence>
<protein>
    <submittedName>
        <fullName evidence="2">Uncharacterized protein</fullName>
    </submittedName>
</protein>
<organism evidence="2 3">
    <name type="scientific">Bradyrhizobium erythrophlei</name>
    <dbReference type="NCBI Taxonomy" id="1437360"/>
    <lineage>
        <taxon>Bacteria</taxon>
        <taxon>Pseudomonadati</taxon>
        <taxon>Pseudomonadota</taxon>
        <taxon>Alphaproteobacteria</taxon>
        <taxon>Hyphomicrobiales</taxon>
        <taxon>Nitrobacteraceae</taxon>
        <taxon>Bradyrhizobium</taxon>
    </lineage>
</organism>
<reference evidence="2 3" key="1">
    <citation type="submission" date="2016-10" db="EMBL/GenBank/DDBJ databases">
        <authorList>
            <person name="de Groot N.N."/>
        </authorList>
    </citation>
    <scope>NUCLEOTIDE SEQUENCE [LARGE SCALE GENOMIC DNA]</scope>
    <source>
        <strain evidence="2 3">MT12</strain>
    </source>
</reference>
<name>A0A1H4YVL8_9BRAD</name>
<proteinExistence type="predicted"/>
<evidence type="ECO:0000313" key="3">
    <source>
        <dbReference type="Proteomes" id="UP000198992"/>
    </source>
</evidence>
<feature type="region of interest" description="Disordered" evidence="1">
    <location>
        <begin position="9"/>
        <end position="31"/>
    </location>
</feature>
<dbReference type="Proteomes" id="UP000198992">
    <property type="component" value="Unassembled WGS sequence"/>
</dbReference>
<accession>A0A1H4YVL8</accession>
<gene>
    <name evidence="2" type="ORF">SAMN05444164_4092</name>
</gene>
<dbReference type="EMBL" id="FNTH01000001">
    <property type="protein sequence ID" value="SED21398.1"/>
    <property type="molecule type" value="Genomic_DNA"/>
</dbReference>